<dbReference type="PROSITE" id="PS51450">
    <property type="entry name" value="LRR"/>
    <property type="match status" value="4"/>
</dbReference>
<comment type="function">
    <text evidence="1">Cilium-specific protein required for cilia structures.</text>
</comment>
<comment type="subcellular location">
    <subcellularLocation>
        <location evidence="2">Cell projection</location>
        <location evidence="2">Cilium</location>
    </subcellularLocation>
</comment>
<name>A0A6G0YSG8_APHCR</name>
<dbReference type="InterPro" id="IPR003591">
    <property type="entry name" value="Leu-rich_rpt_typical-subtyp"/>
</dbReference>
<dbReference type="OrthoDB" id="27917at2759"/>
<keyword evidence="7" id="KW-0966">Cell projection</keyword>
<keyword evidence="4" id="KW-0433">Leucine-rich repeat</keyword>
<evidence type="ECO:0000256" key="2">
    <source>
        <dbReference type="ARBA" id="ARBA00004138"/>
    </source>
</evidence>
<evidence type="ECO:0000256" key="7">
    <source>
        <dbReference type="ARBA" id="ARBA00023273"/>
    </source>
</evidence>
<dbReference type="SMART" id="SM00369">
    <property type="entry name" value="LRR_TYP"/>
    <property type="match status" value="3"/>
</dbReference>
<dbReference type="AlphaFoldDB" id="A0A6G0YSG8"/>
<evidence type="ECO:0000313" key="9">
    <source>
        <dbReference type="EMBL" id="KAF0760831.1"/>
    </source>
</evidence>
<protein>
    <recommendedName>
        <fullName evidence="8">Dynein axonemal assembly factor 1 homolog</fullName>
    </recommendedName>
</protein>
<comment type="similarity">
    <text evidence="3">Belongs to the DNAAF1 family.</text>
</comment>
<dbReference type="InterPro" id="IPR032675">
    <property type="entry name" value="LRR_dom_sf"/>
</dbReference>
<evidence type="ECO:0000256" key="8">
    <source>
        <dbReference type="ARBA" id="ARBA00024433"/>
    </source>
</evidence>
<dbReference type="Pfam" id="PF14580">
    <property type="entry name" value="LRR_9"/>
    <property type="match status" value="1"/>
</dbReference>
<dbReference type="PANTHER" id="PTHR45973:SF9">
    <property type="entry name" value="LEUCINE-RICH REPEAT-CONTAINING PROTEIN 46"/>
    <property type="match status" value="1"/>
</dbReference>
<dbReference type="Gene3D" id="3.80.10.10">
    <property type="entry name" value="Ribonuclease Inhibitor"/>
    <property type="match status" value="1"/>
</dbReference>
<gene>
    <name evidence="9" type="ORF">FWK35_00036214</name>
</gene>
<dbReference type="PANTHER" id="PTHR45973">
    <property type="entry name" value="PROTEIN PHOSPHATASE 1 REGULATORY SUBUNIT SDS22-RELATED"/>
    <property type="match status" value="1"/>
</dbReference>
<evidence type="ECO:0000256" key="5">
    <source>
        <dbReference type="ARBA" id="ARBA00022737"/>
    </source>
</evidence>
<reference evidence="9 10" key="1">
    <citation type="submission" date="2019-08" db="EMBL/GenBank/DDBJ databases">
        <title>Whole genome of Aphis craccivora.</title>
        <authorList>
            <person name="Voronova N.V."/>
            <person name="Shulinski R.S."/>
            <person name="Bandarenka Y.V."/>
            <person name="Zhorov D.G."/>
            <person name="Warner D."/>
        </authorList>
    </citation>
    <scope>NUCLEOTIDE SEQUENCE [LARGE SCALE GENOMIC DNA]</scope>
    <source>
        <strain evidence="9">180601</strain>
        <tissue evidence="9">Whole Body</tissue>
    </source>
</reference>
<dbReference type="Proteomes" id="UP000478052">
    <property type="component" value="Unassembled WGS sequence"/>
</dbReference>
<organism evidence="9 10">
    <name type="scientific">Aphis craccivora</name>
    <name type="common">Cowpea aphid</name>
    <dbReference type="NCBI Taxonomy" id="307492"/>
    <lineage>
        <taxon>Eukaryota</taxon>
        <taxon>Metazoa</taxon>
        <taxon>Ecdysozoa</taxon>
        <taxon>Arthropoda</taxon>
        <taxon>Hexapoda</taxon>
        <taxon>Insecta</taxon>
        <taxon>Pterygota</taxon>
        <taxon>Neoptera</taxon>
        <taxon>Paraneoptera</taxon>
        <taxon>Hemiptera</taxon>
        <taxon>Sternorrhyncha</taxon>
        <taxon>Aphidomorpha</taxon>
        <taxon>Aphidoidea</taxon>
        <taxon>Aphididae</taxon>
        <taxon>Aphidini</taxon>
        <taxon>Aphis</taxon>
        <taxon>Aphis</taxon>
    </lineage>
</organism>
<accession>A0A6G0YSG8</accession>
<dbReference type="GO" id="GO:0005929">
    <property type="term" value="C:cilium"/>
    <property type="evidence" value="ECO:0007669"/>
    <property type="project" value="UniProtKB-SubCell"/>
</dbReference>
<dbReference type="SUPFAM" id="SSF52058">
    <property type="entry name" value="L domain-like"/>
    <property type="match status" value="1"/>
</dbReference>
<evidence type="ECO:0000256" key="6">
    <source>
        <dbReference type="ARBA" id="ARBA00023069"/>
    </source>
</evidence>
<evidence type="ECO:0000256" key="4">
    <source>
        <dbReference type="ARBA" id="ARBA00022614"/>
    </source>
</evidence>
<dbReference type="InterPro" id="IPR050576">
    <property type="entry name" value="Cilia_flagella_integrity"/>
</dbReference>
<dbReference type="InterPro" id="IPR001611">
    <property type="entry name" value="Leu-rich_rpt"/>
</dbReference>
<sequence>MDLPQVISSEIIKKSYLKHECSKDVALILSLEQEFDWQIIKKLNLSLLNIVHIVGLRLITNLECLTLSHNKIKKIENLDCLTKLEELNLSYNRITKIENLDHLTKLNILSLSGNKISELKNLDNSLQLQAFYISNNEITDINQIYYLKRFKYLQCMDLSNNPATNNNRQLIVDQFPKLIYLDNVHITAEERSSTVEINDEYSLAGSEILGDSNLIHKAFLKETDGIQFFNYLYYEDLDGELLSKWNSTVRGAFATCKKQITDSSMELYNTSLQKLTVRDEMFSKFKMCHNRFERKLTYESRDIIKEFEEIRRLRMEPTEQQLMDIEINEMDISQDSFGVGVENDHFSIESFVSVSEGDIIIMKRKLHQKNIYMNKTIMDLISKYTKLVEEELKLFLELLVPIFFNMRAIISTYSEILSENVRLAVNNPIKIIPKEFINHFGNRFAINDAVVKMSDKHMEMIYKREELLNSNAKKWAAKSIEDLKNSEKQRFWMVFEEITKYCDNVTIWLKSLKKL</sequence>
<dbReference type="SMART" id="SM00365">
    <property type="entry name" value="LRR_SD22"/>
    <property type="match status" value="3"/>
</dbReference>
<evidence type="ECO:0000256" key="1">
    <source>
        <dbReference type="ARBA" id="ARBA00003843"/>
    </source>
</evidence>
<keyword evidence="5" id="KW-0677">Repeat</keyword>
<evidence type="ECO:0000313" key="10">
    <source>
        <dbReference type="Proteomes" id="UP000478052"/>
    </source>
</evidence>
<keyword evidence="10" id="KW-1185">Reference proteome</keyword>
<comment type="caution">
    <text evidence="9">The sequence shown here is derived from an EMBL/GenBank/DDBJ whole genome shotgun (WGS) entry which is preliminary data.</text>
</comment>
<proteinExistence type="inferred from homology"/>
<dbReference type="EMBL" id="VUJU01002565">
    <property type="protein sequence ID" value="KAF0760831.1"/>
    <property type="molecule type" value="Genomic_DNA"/>
</dbReference>
<keyword evidence="6" id="KW-0969">Cilium</keyword>
<evidence type="ECO:0000256" key="3">
    <source>
        <dbReference type="ARBA" id="ARBA00006453"/>
    </source>
</evidence>